<sequence length="311" mass="32004">MTSQHIKIIAAVLLFFAALLGFGAWYAARAPKPAASAAPQTANQHHAVVVTVEALPAGVPITASQLKLVELPIRPEGSFAQVTEVVGRAPVVSLGVGVPLIDAQLATGLATQVEEGQRAVAVNVDEMIGVGNRIAPGDFVDVFFLLKRDDREIAGTQARLLLSRLRVLTYGPQSISQAASQPPDGAAGRRAEPIRTAVLAVPVDDVNELLVAQQAGHLMLALRNPADAAEPTAGRFAPPSPVRTPVAGQPPSREPLDRAAAGVALVGMAGSVATRSVVPPVAPVAPAVRPTGTAPSAATIEVIRAGKRSVE</sequence>
<proteinExistence type="predicted"/>
<name>A0ACD3SNA3_9BURK</name>
<gene>
    <name evidence="1" type="primary">cpaB</name>
    <name evidence="1" type="ORF">MW7_011080</name>
</gene>
<organism evidence="1 2">
    <name type="scientific">Imbroritus primus</name>
    <dbReference type="NCBI Taxonomy" id="3058603"/>
    <lineage>
        <taxon>Bacteria</taxon>
        <taxon>Pseudomonadati</taxon>
        <taxon>Pseudomonadota</taxon>
        <taxon>Betaproteobacteria</taxon>
        <taxon>Burkholderiales</taxon>
        <taxon>Burkholderiaceae</taxon>
        <taxon>Imbroritus</taxon>
    </lineage>
</organism>
<evidence type="ECO:0000313" key="2">
    <source>
        <dbReference type="Proteomes" id="UP000004277"/>
    </source>
</evidence>
<dbReference type="Proteomes" id="UP000004277">
    <property type="component" value="Unassembled WGS sequence"/>
</dbReference>
<reference evidence="1" key="1">
    <citation type="submission" date="2019-05" db="EMBL/GenBank/DDBJ databases">
        <title>Revised genome assembly of Burkholderiaceae (previously Ralstonia) sp. PBA.</title>
        <authorList>
            <person name="Gan H.M."/>
        </authorList>
    </citation>
    <scope>NUCLEOTIDE SEQUENCE</scope>
    <source>
        <strain evidence="1">PBA</strain>
    </source>
</reference>
<evidence type="ECO:0000313" key="1">
    <source>
        <dbReference type="EMBL" id="TMS57702.1"/>
    </source>
</evidence>
<comment type="caution">
    <text evidence="1">The sequence shown here is derived from an EMBL/GenBank/DDBJ whole genome shotgun (WGS) entry which is preliminary data.</text>
</comment>
<dbReference type="EMBL" id="AKCV02000020">
    <property type="protein sequence ID" value="TMS57702.1"/>
    <property type="molecule type" value="Genomic_DNA"/>
</dbReference>
<accession>A0ACD3SNA3</accession>
<protein>
    <submittedName>
        <fullName evidence="1">Flp pilus assembly protein CpaB</fullName>
    </submittedName>
</protein>
<keyword evidence="2" id="KW-1185">Reference proteome</keyword>